<dbReference type="EMBL" id="MU254110">
    <property type="protein sequence ID" value="KAG9242119.1"/>
    <property type="molecule type" value="Genomic_DNA"/>
</dbReference>
<dbReference type="AlphaFoldDB" id="A0A9P7YY68"/>
<gene>
    <name evidence="1" type="ORF">BJ878DRAFT_482304</name>
</gene>
<accession>A0A9P7YY68</accession>
<dbReference type="Gene3D" id="3.20.20.80">
    <property type="entry name" value="Glycosidases"/>
    <property type="match status" value="1"/>
</dbReference>
<organism evidence="1 2">
    <name type="scientific">Calycina marina</name>
    <dbReference type="NCBI Taxonomy" id="1763456"/>
    <lineage>
        <taxon>Eukaryota</taxon>
        <taxon>Fungi</taxon>
        <taxon>Dikarya</taxon>
        <taxon>Ascomycota</taxon>
        <taxon>Pezizomycotina</taxon>
        <taxon>Leotiomycetes</taxon>
        <taxon>Helotiales</taxon>
        <taxon>Pezizellaceae</taxon>
        <taxon>Calycina</taxon>
    </lineage>
</organism>
<keyword evidence="2" id="KW-1185">Reference proteome</keyword>
<dbReference type="InterPro" id="IPR017853">
    <property type="entry name" value="GH"/>
</dbReference>
<dbReference type="OrthoDB" id="6020543at2759"/>
<evidence type="ECO:0000313" key="2">
    <source>
        <dbReference type="Proteomes" id="UP000887226"/>
    </source>
</evidence>
<sequence length="130" mass="13412">MIGVPGGPAAAGSGYVTPAQLAPTIQSSKVYSSFAGIMIWDTSQVYQNLGFLDGVSSDLGLTPPSTTMVSVTTSKATSTAVPTSGSGTIAQYVEVMAGLAQEPAQPRTPVWETFGGCNASSRQIFHIKMH</sequence>
<name>A0A9P7YY68_9HELO</name>
<proteinExistence type="predicted"/>
<protein>
    <submittedName>
        <fullName evidence="1">Uncharacterized protein</fullName>
    </submittedName>
</protein>
<evidence type="ECO:0000313" key="1">
    <source>
        <dbReference type="EMBL" id="KAG9242119.1"/>
    </source>
</evidence>
<reference evidence="1" key="1">
    <citation type="journal article" date="2021" name="IMA Fungus">
        <title>Genomic characterization of three marine fungi, including Emericellopsis atlantica sp. nov. with signatures of a generalist lifestyle and marine biomass degradation.</title>
        <authorList>
            <person name="Hagestad O.C."/>
            <person name="Hou L."/>
            <person name="Andersen J.H."/>
            <person name="Hansen E.H."/>
            <person name="Altermark B."/>
            <person name="Li C."/>
            <person name="Kuhnert E."/>
            <person name="Cox R.J."/>
            <person name="Crous P.W."/>
            <person name="Spatafora J.W."/>
            <person name="Lail K."/>
            <person name="Amirebrahimi M."/>
            <person name="Lipzen A."/>
            <person name="Pangilinan J."/>
            <person name="Andreopoulos W."/>
            <person name="Hayes R.D."/>
            <person name="Ng V."/>
            <person name="Grigoriev I.V."/>
            <person name="Jackson S.A."/>
            <person name="Sutton T.D.S."/>
            <person name="Dobson A.D.W."/>
            <person name="Rama T."/>
        </authorList>
    </citation>
    <scope>NUCLEOTIDE SEQUENCE</scope>
    <source>
        <strain evidence="1">TRa3180A</strain>
    </source>
</reference>
<dbReference type="Proteomes" id="UP000887226">
    <property type="component" value="Unassembled WGS sequence"/>
</dbReference>
<comment type="caution">
    <text evidence="1">The sequence shown here is derived from an EMBL/GenBank/DDBJ whole genome shotgun (WGS) entry which is preliminary data.</text>
</comment>
<dbReference type="SUPFAM" id="SSF51445">
    <property type="entry name" value="(Trans)glycosidases"/>
    <property type="match status" value="1"/>
</dbReference>